<accession>A0A6A8GCJ6</accession>
<dbReference type="EMBL" id="WKJO01000001">
    <property type="protein sequence ID" value="MRX20795.1"/>
    <property type="molecule type" value="Genomic_DNA"/>
</dbReference>
<keyword evidence="2" id="KW-1185">Reference proteome</keyword>
<name>A0A6A8GCJ6_9EURY</name>
<comment type="caution">
    <text evidence="1">The sequence shown here is derived from an EMBL/GenBank/DDBJ whole genome shotgun (WGS) entry which is preliminary data.</text>
</comment>
<protein>
    <submittedName>
        <fullName evidence="1">Uncharacterized protein</fullName>
    </submittedName>
</protein>
<proteinExistence type="predicted"/>
<sequence>MGDGLWSDHWSAPPRGSRGQTTLAGLAVALVLLTTVTAGSIVAADRALSDATDTSLDRARADRAATALVTDSPVVTSHGYVDAQRANETNATELAAAIPTLRGVAFSVRFDGDEIAARGDVSDSVHVSRGVVVADYHTDSESIDVDGEDATTLDGRTGRIEFDVDPGANTTVRTIRVGDRVVLHRPTGIEGTHSVNVSSHAAPVIRVDVAGPAPAGTVTATARVFETRTGRIEVAVDA</sequence>
<dbReference type="AlphaFoldDB" id="A0A6A8GCJ6"/>
<reference evidence="1 2" key="1">
    <citation type="submission" date="2019-11" db="EMBL/GenBank/DDBJ databases">
        <title>Whole genome sequence of Haloferax sp. MBLA0076.</title>
        <authorList>
            <person name="Seo M.-J."/>
            <person name="Cho E.-S."/>
        </authorList>
    </citation>
    <scope>NUCLEOTIDE SEQUENCE [LARGE SCALE GENOMIC DNA]</scope>
    <source>
        <strain evidence="1 2">MBLA0076</strain>
    </source>
</reference>
<organism evidence="1 2">
    <name type="scientific">Haloferax litoreum</name>
    <dbReference type="NCBI Taxonomy" id="2666140"/>
    <lineage>
        <taxon>Archaea</taxon>
        <taxon>Methanobacteriati</taxon>
        <taxon>Methanobacteriota</taxon>
        <taxon>Stenosarchaea group</taxon>
        <taxon>Halobacteria</taxon>
        <taxon>Halobacteriales</taxon>
        <taxon>Haloferacaceae</taxon>
        <taxon>Haloferax</taxon>
    </lineage>
</organism>
<dbReference type="RefSeq" id="WP_151161455.1">
    <property type="nucleotide sequence ID" value="NZ_WKJO01000001.1"/>
</dbReference>
<evidence type="ECO:0000313" key="2">
    <source>
        <dbReference type="Proteomes" id="UP000439022"/>
    </source>
</evidence>
<dbReference type="Proteomes" id="UP000439022">
    <property type="component" value="Unassembled WGS sequence"/>
</dbReference>
<dbReference type="Pfam" id="PF23924">
    <property type="entry name" value="DUF7263"/>
    <property type="match status" value="1"/>
</dbReference>
<gene>
    <name evidence="1" type="ORF">GJR96_02300</name>
</gene>
<dbReference type="InterPro" id="IPR055687">
    <property type="entry name" value="DUF7263"/>
</dbReference>
<evidence type="ECO:0000313" key="1">
    <source>
        <dbReference type="EMBL" id="MRX20795.1"/>
    </source>
</evidence>